<organism evidence="8 9">
    <name type="scientific">Hibiscus trionum</name>
    <name type="common">Flower of an hour</name>
    <dbReference type="NCBI Taxonomy" id="183268"/>
    <lineage>
        <taxon>Eukaryota</taxon>
        <taxon>Viridiplantae</taxon>
        <taxon>Streptophyta</taxon>
        <taxon>Embryophyta</taxon>
        <taxon>Tracheophyta</taxon>
        <taxon>Spermatophyta</taxon>
        <taxon>Magnoliopsida</taxon>
        <taxon>eudicotyledons</taxon>
        <taxon>Gunneridae</taxon>
        <taxon>Pentapetalae</taxon>
        <taxon>rosids</taxon>
        <taxon>malvids</taxon>
        <taxon>Malvales</taxon>
        <taxon>Malvaceae</taxon>
        <taxon>Malvoideae</taxon>
        <taxon>Hibiscus</taxon>
    </lineage>
</organism>
<protein>
    <recommendedName>
        <fullName evidence="10">Rapid alkalinization factor</fullName>
    </recommendedName>
</protein>
<evidence type="ECO:0000256" key="4">
    <source>
        <dbReference type="ARBA" id="ARBA00022702"/>
    </source>
</evidence>
<dbReference type="AlphaFoldDB" id="A0A9W7MQL1"/>
<evidence type="ECO:0000256" key="3">
    <source>
        <dbReference type="ARBA" id="ARBA00022525"/>
    </source>
</evidence>
<sequence length="118" mass="12595">MESKVWGMMSLLALATVVECTEFNDVGSGLCHGGGNASTHACVDGHRDLEDVTDVEMDSEMNVRQLAARRAISYEALKHNALPCNIPGRSYYACQGGGPANPYTRGCHAATGCARVYN</sequence>
<dbReference type="OrthoDB" id="1613518at2759"/>
<feature type="chain" id="PRO_5040931816" description="Rapid alkalinization factor" evidence="7">
    <location>
        <begin position="21"/>
        <end position="118"/>
    </location>
</feature>
<comment type="similarity">
    <text evidence="2">Belongs to the plant rapid alkalinization factor (RALF) family.</text>
</comment>
<keyword evidence="6" id="KW-1015">Disulfide bond</keyword>
<evidence type="ECO:0000256" key="2">
    <source>
        <dbReference type="ARBA" id="ARBA00009178"/>
    </source>
</evidence>
<accession>A0A9W7MQL1</accession>
<evidence type="ECO:0000313" key="8">
    <source>
        <dbReference type="EMBL" id="GMJ14153.1"/>
    </source>
</evidence>
<dbReference type="GO" id="GO:0009506">
    <property type="term" value="C:plasmodesma"/>
    <property type="evidence" value="ECO:0007669"/>
    <property type="project" value="TreeGrafter"/>
</dbReference>
<dbReference type="GO" id="GO:0040008">
    <property type="term" value="P:regulation of growth"/>
    <property type="evidence" value="ECO:0007669"/>
    <property type="project" value="UniProtKB-ARBA"/>
</dbReference>
<evidence type="ECO:0000256" key="1">
    <source>
        <dbReference type="ARBA" id="ARBA00004613"/>
    </source>
</evidence>
<evidence type="ECO:0000256" key="6">
    <source>
        <dbReference type="ARBA" id="ARBA00023157"/>
    </source>
</evidence>
<dbReference type="GO" id="GO:0019722">
    <property type="term" value="P:calcium-mediated signaling"/>
    <property type="evidence" value="ECO:0007669"/>
    <property type="project" value="TreeGrafter"/>
</dbReference>
<dbReference type="PANTHER" id="PTHR33136:SF6">
    <property type="entry name" value="PROTEIN RALF-LIKE 34"/>
    <property type="match status" value="1"/>
</dbReference>
<feature type="signal peptide" evidence="7">
    <location>
        <begin position="1"/>
        <end position="20"/>
    </location>
</feature>
<keyword evidence="9" id="KW-1185">Reference proteome</keyword>
<proteinExistence type="inferred from homology"/>
<dbReference type="PANTHER" id="PTHR33136">
    <property type="entry name" value="RAPID ALKALINIZATION FACTOR-LIKE"/>
    <property type="match status" value="1"/>
</dbReference>
<evidence type="ECO:0000313" key="9">
    <source>
        <dbReference type="Proteomes" id="UP001165190"/>
    </source>
</evidence>
<dbReference type="GO" id="GO:0005576">
    <property type="term" value="C:extracellular region"/>
    <property type="evidence" value="ECO:0007669"/>
    <property type="project" value="UniProtKB-SubCell"/>
</dbReference>
<gene>
    <name evidence="8" type="ORF">HRI_005084500</name>
</gene>
<name>A0A9W7MQL1_HIBTR</name>
<comment type="subcellular location">
    <subcellularLocation>
        <location evidence="1">Secreted</location>
    </subcellularLocation>
</comment>
<evidence type="ECO:0008006" key="10">
    <source>
        <dbReference type="Google" id="ProtNLM"/>
    </source>
</evidence>
<evidence type="ECO:0000256" key="7">
    <source>
        <dbReference type="SAM" id="SignalP"/>
    </source>
</evidence>
<dbReference type="GO" id="GO:0005179">
    <property type="term" value="F:hormone activity"/>
    <property type="evidence" value="ECO:0007669"/>
    <property type="project" value="UniProtKB-KW"/>
</dbReference>
<keyword evidence="4" id="KW-0372">Hormone</keyword>
<dbReference type="InterPro" id="IPR008801">
    <property type="entry name" value="RALF"/>
</dbReference>
<keyword evidence="3" id="KW-0964">Secreted</keyword>
<dbReference type="Pfam" id="PF05498">
    <property type="entry name" value="RALF"/>
    <property type="match status" value="1"/>
</dbReference>
<reference evidence="8" key="1">
    <citation type="submission" date="2023-05" db="EMBL/GenBank/DDBJ databases">
        <title>Genome and transcriptome analyses reveal genes involved in the formation of fine ridges on petal epidermal cells in Hibiscus trionum.</title>
        <authorList>
            <person name="Koshimizu S."/>
            <person name="Masuda S."/>
            <person name="Ishii T."/>
            <person name="Shirasu K."/>
            <person name="Hoshino A."/>
            <person name="Arita M."/>
        </authorList>
    </citation>
    <scope>NUCLEOTIDE SEQUENCE</scope>
    <source>
        <strain evidence="8">Hamamatsu line</strain>
    </source>
</reference>
<dbReference type="EMBL" id="BSYR01000069">
    <property type="protein sequence ID" value="GMJ14153.1"/>
    <property type="molecule type" value="Genomic_DNA"/>
</dbReference>
<keyword evidence="5 7" id="KW-0732">Signal</keyword>
<evidence type="ECO:0000256" key="5">
    <source>
        <dbReference type="ARBA" id="ARBA00022729"/>
    </source>
</evidence>
<comment type="caution">
    <text evidence="8">The sequence shown here is derived from an EMBL/GenBank/DDBJ whole genome shotgun (WGS) entry which is preliminary data.</text>
</comment>
<dbReference type="Proteomes" id="UP001165190">
    <property type="component" value="Unassembled WGS sequence"/>
</dbReference>